<dbReference type="CDD" id="cd00093">
    <property type="entry name" value="HTH_XRE"/>
    <property type="match status" value="1"/>
</dbReference>
<dbReference type="GO" id="GO:0003677">
    <property type="term" value="F:DNA binding"/>
    <property type="evidence" value="ECO:0007669"/>
    <property type="project" value="UniProtKB-KW"/>
</dbReference>
<reference evidence="3 4" key="1">
    <citation type="submission" date="2019-06" db="EMBL/GenBank/DDBJ databases">
        <title>Draft Genome Sequence of Candidatus Phytoplasma pini-Related Strain MDPP: A Resource for Comparative Genomics of Gymnosperm-infecting Phytoplasmas.</title>
        <authorList>
            <person name="Cai W."/>
            <person name="Costanzo S."/>
            <person name="Shao J."/>
            <person name="Zhao Y."/>
            <person name="Davis R."/>
        </authorList>
    </citation>
    <scope>NUCLEOTIDE SEQUENCE [LARGE SCALE GENOMIC DNA]</scope>
    <source>
        <strain evidence="3 4">MDPP</strain>
    </source>
</reference>
<dbReference type="PROSITE" id="PS50943">
    <property type="entry name" value="HTH_CROC1"/>
    <property type="match status" value="1"/>
</dbReference>
<evidence type="ECO:0000313" key="3">
    <source>
        <dbReference type="EMBL" id="TVY12411.1"/>
    </source>
</evidence>
<dbReference type="AlphaFoldDB" id="A0A559KJV6"/>
<dbReference type="OrthoDB" id="9814553at2"/>
<dbReference type="RefSeq" id="WP_144658183.1">
    <property type="nucleotide sequence ID" value="NZ_VIAE01000001.1"/>
</dbReference>
<dbReference type="PANTHER" id="PTHR46797">
    <property type="entry name" value="HTH-TYPE TRANSCRIPTIONAL REGULATOR"/>
    <property type="match status" value="1"/>
</dbReference>
<proteinExistence type="predicted"/>
<feature type="domain" description="HTH cro/C1-type" evidence="2">
    <location>
        <begin position="7"/>
        <end position="61"/>
    </location>
</feature>
<dbReference type="GO" id="GO:0005829">
    <property type="term" value="C:cytosol"/>
    <property type="evidence" value="ECO:0007669"/>
    <property type="project" value="TreeGrafter"/>
</dbReference>
<dbReference type="InterPro" id="IPR050807">
    <property type="entry name" value="TransReg_Diox_bact_type"/>
</dbReference>
<dbReference type="InterPro" id="IPR001387">
    <property type="entry name" value="Cro/C1-type_HTH"/>
</dbReference>
<dbReference type="Pfam" id="PF01381">
    <property type="entry name" value="HTH_3"/>
    <property type="match status" value="1"/>
</dbReference>
<evidence type="ECO:0000259" key="2">
    <source>
        <dbReference type="PROSITE" id="PS50943"/>
    </source>
</evidence>
<dbReference type="PANTHER" id="PTHR46797:SF2">
    <property type="entry name" value="TRANSCRIPTIONAL REGULATOR"/>
    <property type="match status" value="1"/>
</dbReference>
<dbReference type="Proteomes" id="UP000320078">
    <property type="component" value="Unassembled WGS sequence"/>
</dbReference>
<dbReference type="InterPro" id="IPR014710">
    <property type="entry name" value="RmlC-like_jellyroll"/>
</dbReference>
<dbReference type="Gene3D" id="2.60.120.10">
    <property type="entry name" value="Jelly Rolls"/>
    <property type="match status" value="1"/>
</dbReference>
<comment type="caution">
    <text evidence="3">The sequence shown here is derived from an EMBL/GenBank/DDBJ whole genome shotgun (WGS) entry which is preliminary data.</text>
</comment>
<dbReference type="GO" id="GO:0003700">
    <property type="term" value="F:DNA-binding transcription factor activity"/>
    <property type="evidence" value="ECO:0007669"/>
    <property type="project" value="TreeGrafter"/>
</dbReference>
<dbReference type="InterPro" id="IPR011051">
    <property type="entry name" value="RmlC_Cupin_sf"/>
</dbReference>
<dbReference type="CDD" id="cd02209">
    <property type="entry name" value="cupin_XRE_C"/>
    <property type="match status" value="1"/>
</dbReference>
<dbReference type="SUPFAM" id="SSF51182">
    <property type="entry name" value="RmlC-like cupins"/>
    <property type="match status" value="1"/>
</dbReference>
<accession>A0A559KJV6</accession>
<dbReference type="SMART" id="SM00530">
    <property type="entry name" value="HTH_XRE"/>
    <property type="match status" value="1"/>
</dbReference>
<protein>
    <submittedName>
        <fullName evidence="3">Transcriptional regulator</fullName>
    </submittedName>
</protein>
<keyword evidence="1" id="KW-0238">DNA-binding</keyword>
<evidence type="ECO:0000256" key="1">
    <source>
        <dbReference type="ARBA" id="ARBA00023125"/>
    </source>
</evidence>
<dbReference type="SUPFAM" id="SSF47413">
    <property type="entry name" value="lambda repressor-like DNA-binding domains"/>
    <property type="match status" value="1"/>
</dbReference>
<name>A0A559KJV6_9MOLU</name>
<keyword evidence="4" id="KW-1185">Reference proteome</keyword>
<dbReference type="Gene3D" id="1.10.260.40">
    <property type="entry name" value="lambda repressor-like DNA-binding domains"/>
    <property type="match status" value="1"/>
</dbReference>
<gene>
    <name evidence="3" type="ORF">MDPP_0027</name>
</gene>
<evidence type="ECO:0000313" key="4">
    <source>
        <dbReference type="Proteomes" id="UP000320078"/>
    </source>
</evidence>
<dbReference type="InterPro" id="IPR010982">
    <property type="entry name" value="Lambda_DNA-bd_dom_sf"/>
</dbReference>
<organism evidence="3 4">
    <name type="scientific">Candidatus Phytoplasma pini</name>
    <dbReference type="NCBI Taxonomy" id="267362"/>
    <lineage>
        <taxon>Bacteria</taxon>
        <taxon>Bacillati</taxon>
        <taxon>Mycoplasmatota</taxon>
        <taxon>Mollicutes</taxon>
        <taxon>Acholeplasmatales</taxon>
        <taxon>Acholeplasmataceae</taxon>
        <taxon>Candidatus Phytoplasma</taxon>
    </lineage>
</organism>
<dbReference type="EMBL" id="VIAE01000001">
    <property type="protein sequence ID" value="TVY12411.1"/>
    <property type="molecule type" value="Genomic_DNA"/>
</dbReference>
<sequence length="181" mass="21197">MNIGFQIKYLRLKKQLTQKELAERVKVTSGYISQIENNLISPSLKVLFSLLQIFKISISDFFKQVNNIELISQKKDFSSISNKELKHITYFLFPQVLKYNMEPMIIEIEPYGQTTIERPNVSDVFCLVLEGEVNLFLNQYQFFVKEGETFYLSTNKEYYLSNHNNKKMVKILKVISPSSVD</sequence>